<reference evidence="1 2" key="1">
    <citation type="journal article" date="2016" name="Proc. Natl. Acad. Sci. U.S.A.">
        <title>Lipid metabolic changes in an early divergent fungus govern the establishment of a mutualistic symbiosis with endobacteria.</title>
        <authorList>
            <person name="Lastovetsky O.A."/>
            <person name="Gaspar M.L."/>
            <person name="Mondo S.J."/>
            <person name="LaButti K.M."/>
            <person name="Sandor L."/>
            <person name="Grigoriev I.V."/>
            <person name="Henry S.A."/>
            <person name="Pawlowska T.E."/>
        </authorList>
    </citation>
    <scope>NUCLEOTIDE SEQUENCE [LARGE SCALE GENOMIC DNA]</scope>
    <source>
        <strain evidence="1 2">ATCC 52813</strain>
    </source>
</reference>
<dbReference type="RefSeq" id="XP_023463615.1">
    <property type="nucleotide sequence ID" value="XM_023611509.1"/>
</dbReference>
<name>A0A2G4SM98_RHIZD</name>
<evidence type="ECO:0000313" key="2">
    <source>
        <dbReference type="Proteomes" id="UP000242254"/>
    </source>
</evidence>
<sequence length="97" mass="10663">MKLNRLLRSLQNHNTPIAADRISKYIKQIMTKVGRPAQAPVPKARGLAATLAAQVGTSVDNIVAHSPRSSRDIFEHYHRLSSATSTNFSLSTLDQQP</sequence>
<dbReference type="STRING" id="1340429.A0A2G4SM98"/>
<dbReference type="EMBL" id="KZ303856">
    <property type="protein sequence ID" value="PHZ09907.1"/>
    <property type="molecule type" value="Genomic_DNA"/>
</dbReference>
<proteinExistence type="predicted"/>
<keyword evidence="2" id="KW-1185">Reference proteome</keyword>
<protein>
    <submittedName>
        <fullName evidence="1">Uncharacterized protein</fullName>
    </submittedName>
</protein>
<gene>
    <name evidence="1" type="ORF">RHIMIDRAFT_261231</name>
</gene>
<evidence type="ECO:0000313" key="1">
    <source>
        <dbReference type="EMBL" id="PHZ09907.1"/>
    </source>
</evidence>
<dbReference type="Proteomes" id="UP000242254">
    <property type="component" value="Unassembled WGS sequence"/>
</dbReference>
<dbReference type="AlphaFoldDB" id="A0A2G4SM98"/>
<dbReference type="GeneID" id="35442499"/>
<organism evidence="1 2">
    <name type="scientific">Rhizopus microsporus ATCC 52813</name>
    <dbReference type="NCBI Taxonomy" id="1340429"/>
    <lineage>
        <taxon>Eukaryota</taxon>
        <taxon>Fungi</taxon>
        <taxon>Fungi incertae sedis</taxon>
        <taxon>Mucoromycota</taxon>
        <taxon>Mucoromycotina</taxon>
        <taxon>Mucoromycetes</taxon>
        <taxon>Mucorales</taxon>
        <taxon>Mucorineae</taxon>
        <taxon>Rhizopodaceae</taxon>
        <taxon>Rhizopus</taxon>
    </lineage>
</organism>
<accession>A0A2G4SM98</accession>